<evidence type="ECO:0000256" key="1">
    <source>
        <dbReference type="ARBA" id="ARBA00022980"/>
    </source>
</evidence>
<name>A0A0W0VT50_9GAMM</name>
<dbReference type="PROSITE" id="PS00732">
    <property type="entry name" value="RIBOSOMAL_S16"/>
    <property type="match status" value="1"/>
</dbReference>
<dbReference type="InterPro" id="IPR000307">
    <property type="entry name" value="Ribosomal_bS16"/>
</dbReference>
<dbReference type="RefSeq" id="WP_058528237.1">
    <property type="nucleotide sequence ID" value="NZ_CAAAHZ010000013.1"/>
</dbReference>
<dbReference type="InterPro" id="IPR020592">
    <property type="entry name" value="Ribosomal_bS16_CS"/>
</dbReference>
<keyword evidence="1 3" id="KW-0689">Ribosomal protein</keyword>
<keyword evidence="5" id="KW-1185">Reference proteome</keyword>
<dbReference type="PANTHER" id="PTHR12919:SF20">
    <property type="entry name" value="SMALL RIBOSOMAL SUBUNIT PROTEIN BS16M"/>
    <property type="match status" value="1"/>
</dbReference>
<comment type="similarity">
    <text evidence="3">Belongs to the bacterial ribosomal protein bS16 family.</text>
</comment>
<evidence type="ECO:0000256" key="2">
    <source>
        <dbReference type="ARBA" id="ARBA00023274"/>
    </source>
</evidence>
<keyword evidence="2 3" id="KW-0687">Ribonucleoprotein</keyword>
<accession>A0A0W0VT50</accession>
<dbReference type="NCBIfam" id="TIGR00002">
    <property type="entry name" value="S16"/>
    <property type="match status" value="1"/>
</dbReference>
<dbReference type="GO" id="GO:0005737">
    <property type="term" value="C:cytoplasm"/>
    <property type="evidence" value="ECO:0007669"/>
    <property type="project" value="UniProtKB-ARBA"/>
</dbReference>
<gene>
    <name evidence="3 4" type="primary">rpsP</name>
    <name evidence="4" type="ORF">Llon_0229</name>
</gene>
<dbReference type="AlphaFoldDB" id="A0A0W0VT50"/>
<dbReference type="GO" id="GO:0006412">
    <property type="term" value="P:translation"/>
    <property type="evidence" value="ECO:0007669"/>
    <property type="project" value="UniProtKB-UniRule"/>
</dbReference>
<reference evidence="4 5" key="1">
    <citation type="submission" date="2015-11" db="EMBL/GenBank/DDBJ databases">
        <title>Genomic analysis of 38 Legionella species identifies large and diverse effector repertoires.</title>
        <authorList>
            <person name="Burstein D."/>
            <person name="Amaro F."/>
            <person name="Zusman T."/>
            <person name="Lifshitz Z."/>
            <person name="Cohen O."/>
            <person name="Gilbert J.A."/>
            <person name="Pupko T."/>
            <person name="Shuman H.A."/>
            <person name="Segal G."/>
        </authorList>
    </citation>
    <scope>NUCLEOTIDE SEQUENCE [LARGE SCALE GENOMIC DNA]</scope>
    <source>
        <strain evidence="4 5">ATCC 49505</strain>
    </source>
</reference>
<dbReference type="SUPFAM" id="SSF54565">
    <property type="entry name" value="Ribosomal protein S16"/>
    <property type="match status" value="1"/>
</dbReference>
<sequence>MVVIRLSRAGAKKLPFYHIVVTDSRRRRDGNYIERIGYFNPVARGQEVRLHLEMDKLNHWINTGAQLSDRVQSLVKEFQKKSADAA</sequence>
<dbReference type="Gene3D" id="3.30.1320.10">
    <property type="match status" value="1"/>
</dbReference>
<dbReference type="PATRIC" id="fig|45068.5.peg.240"/>
<dbReference type="HAMAP" id="MF_00385">
    <property type="entry name" value="Ribosomal_bS16"/>
    <property type="match status" value="1"/>
</dbReference>
<dbReference type="GO" id="GO:0015935">
    <property type="term" value="C:small ribosomal subunit"/>
    <property type="evidence" value="ECO:0007669"/>
    <property type="project" value="TreeGrafter"/>
</dbReference>
<dbReference type="InterPro" id="IPR023803">
    <property type="entry name" value="Ribosomal_bS16_dom_sf"/>
</dbReference>
<proteinExistence type="inferred from homology"/>
<evidence type="ECO:0000313" key="5">
    <source>
        <dbReference type="Proteomes" id="UP000054997"/>
    </source>
</evidence>
<dbReference type="GO" id="GO:0003735">
    <property type="term" value="F:structural constituent of ribosome"/>
    <property type="evidence" value="ECO:0007669"/>
    <property type="project" value="InterPro"/>
</dbReference>
<dbReference type="EMBL" id="LNYK01000001">
    <property type="protein sequence ID" value="KTD23344.1"/>
    <property type="molecule type" value="Genomic_DNA"/>
</dbReference>
<organism evidence="4 5">
    <name type="scientific">Legionella londiniensis</name>
    <dbReference type="NCBI Taxonomy" id="45068"/>
    <lineage>
        <taxon>Bacteria</taxon>
        <taxon>Pseudomonadati</taxon>
        <taxon>Pseudomonadota</taxon>
        <taxon>Gammaproteobacteria</taxon>
        <taxon>Legionellales</taxon>
        <taxon>Legionellaceae</taxon>
        <taxon>Legionella</taxon>
    </lineage>
</organism>
<dbReference type="OrthoDB" id="9807878at2"/>
<evidence type="ECO:0000313" key="4">
    <source>
        <dbReference type="EMBL" id="KTD23344.1"/>
    </source>
</evidence>
<dbReference type="Proteomes" id="UP000054997">
    <property type="component" value="Unassembled WGS sequence"/>
</dbReference>
<dbReference type="PANTHER" id="PTHR12919">
    <property type="entry name" value="30S RIBOSOMAL PROTEIN S16"/>
    <property type="match status" value="1"/>
</dbReference>
<protein>
    <recommendedName>
        <fullName evidence="3">Small ribosomal subunit protein bS16</fullName>
    </recommendedName>
</protein>
<dbReference type="STRING" id="45068.Llon_0229"/>
<comment type="caution">
    <text evidence="4">The sequence shown here is derived from an EMBL/GenBank/DDBJ whole genome shotgun (WGS) entry which is preliminary data.</text>
</comment>
<dbReference type="Pfam" id="PF00886">
    <property type="entry name" value="Ribosomal_S16"/>
    <property type="match status" value="1"/>
</dbReference>
<evidence type="ECO:0000256" key="3">
    <source>
        <dbReference type="HAMAP-Rule" id="MF_00385"/>
    </source>
</evidence>